<sequence>MRIGIDARLFTGKNMTGIAVTQYEIIKQLALIDKKNEYYLLSREKVQLDFPIPENWHEVVEPFKQGMVWYNTKLITLLKKYKIDIFWNCNHILPLRKPKGVKYVLTIHDLALCKFRGIGETSNVVKQKLFVRHSCRMADKIAVVSECTKKDLMQIMKVPDDKIIVCYNGGAEAKSRVSDDTIKVTREKYNITGRYIFYLGTLEPRKNILTAVKAFDVLRKYENIQFVISGGKGWKYQPVLDQINRSNYKEDIILTGYVTPEEKSALYSDAILFVFPSIYEGFGIPILEAFSYGTPVITANNSSLAEVGGKAAFYIQDALDANELATLMNKVLHLDVSEREKLKKSEQRQTQKFSWKASACTMLHIFEQTMKQ</sequence>
<dbReference type="STRING" id="1121865.OMW_01320"/>
<dbReference type="InterPro" id="IPR028098">
    <property type="entry name" value="Glyco_trans_4-like_N"/>
</dbReference>
<dbReference type="PANTHER" id="PTHR46401">
    <property type="entry name" value="GLYCOSYLTRANSFERASE WBBK-RELATED"/>
    <property type="match status" value="1"/>
</dbReference>
<dbReference type="RefSeq" id="WP_016183461.1">
    <property type="nucleotide sequence ID" value="NZ_JXKI01000004.1"/>
</dbReference>
<feature type="domain" description="Glycosyl transferase family 1" evidence="2">
    <location>
        <begin position="187"/>
        <end position="346"/>
    </location>
</feature>
<dbReference type="eggNOG" id="COG0438">
    <property type="taxonomic scope" value="Bacteria"/>
</dbReference>
<gene>
    <name evidence="4" type="ORF">I568_01934</name>
</gene>
<dbReference type="InterPro" id="IPR001296">
    <property type="entry name" value="Glyco_trans_1"/>
</dbReference>
<dbReference type="Pfam" id="PF00534">
    <property type="entry name" value="Glycos_transf_1"/>
    <property type="match status" value="1"/>
</dbReference>
<evidence type="ECO:0000259" key="2">
    <source>
        <dbReference type="Pfam" id="PF00534"/>
    </source>
</evidence>
<protein>
    <recommendedName>
        <fullName evidence="6">Glycosyl transferase family 1 domain-containing protein</fullName>
    </recommendedName>
</protein>
<dbReference type="PANTHER" id="PTHR46401:SF2">
    <property type="entry name" value="GLYCOSYLTRANSFERASE WBBK-RELATED"/>
    <property type="match status" value="1"/>
</dbReference>
<keyword evidence="1" id="KW-0808">Transferase</keyword>
<dbReference type="GO" id="GO:0016757">
    <property type="term" value="F:glycosyltransferase activity"/>
    <property type="evidence" value="ECO:0007669"/>
    <property type="project" value="InterPro"/>
</dbReference>
<dbReference type="AlphaFoldDB" id="S1NHF5"/>
<dbReference type="SUPFAM" id="SSF53756">
    <property type="entry name" value="UDP-Glycosyltransferase/glycogen phosphorylase"/>
    <property type="match status" value="1"/>
</dbReference>
<reference evidence="4 5" key="1">
    <citation type="submission" date="2013-03" db="EMBL/GenBank/DDBJ databases">
        <title>The Genome Sequence of Enterococcus columbae ATCC_51263 (PacBio/Illumina hybrid assembly).</title>
        <authorList>
            <consortium name="The Broad Institute Genomics Platform"/>
            <consortium name="The Broad Institute Genome Sequencing Center for Infectious Disease"/>
            <person name="Earl A."/>
            <person name="Russ C."/>
            <person name="Gilmore M."/>
            <person name="Surin D."/>
            <person name="Walker B."/>
            <person name="Young S."/>
            <person name="Zeng Q."/>
            <person name="Gargeya S."/>
            <person name="Fitzgerald M."/>
            <person name="Haas B."/>
            <person name="Abouelleil A."/>
            <person name="Allen A.W."/>
            <person name="Alvarado L."/>
            <person name="Arachchi H.M."/>
            <person name="Berlin A.M."/>
            <person name="Chapman S.B."/>
            <person name="Gainer-Dewar J."/>
            <person name="Goldberg J."/>
            <person name="Griggs A."/>
            <person name="Gujja S."/>
            <person name="Hansen M."/>
            <person name="Howarth C."/>
            <person name="Imamovic A."/>
            <person name="Ireland A."/>
            <person name="Larimer J."/>
            <person name="McCowan C."/>
            <person name="Murphy C."/>
            <person name="Pearson M."/>
            <person name="Poon T.W."/>
            <person name="Priest M."/>
            <person name="Roberts A."/>
            <person name="Saif S."/>
            <person name="Shea T."/>
            <person name="Sisk P."/>
            <person name="Sykes S."/>
            <person name="Wortman J."/>
            <person name="Nusbaum C."/>
            <person name="Birren B."/>
        </authorList>
    </citation>
    <scope>NUCLEOTIDE SEQUENCE [LARGE SCALE GENOMIC DNA]</scope>
    <source>
        <strain evidence="4 5">ATCC 51263</strain>
    </source>
</reference>
<dbReference type="Pfam" id="PF13439">
    <property type="entry name" value="Glyco_transf_4"/>
    <property type="match status" value="1"/>
</dbReference>
<organism evidence="4 5">
    <name type="scientific">Enterococcus columbae DSM 7374 = ATCC 51263</name>
    <dbReference type="NCBI Taxonomy" id="1121865"/>
    <lineage>
        <taxon>Bacteria</taxon>
        <taxon>Bacillati</taxon>
        <taxon>Bacillota</taxon>
        <taxon>Bacilli</taxon>
        <taxon>Lactobacillales</taxon>
        <taxon>Enterococcaceae</taxon>
        <taxon>Enterococcus</taxon>
    </lineage>
</organism>
<name>S1NHF5_9ENTE</name>
<evidence type="ECO:0000259" key="3">
    <source>
        <dbReference type="Pfam" id="PF13439"/>
    </source>
</evidence>
<evidence type="ECO:0000313" key="4">
    <source>
        <dbReference type="EMBL" id="EOW80234.1"/>
    </source>
</evidence>
<evidence type="ECO:0000256" key="1">
    <source>
        <dbReference type="ARBA" id="ARBA00022679"/>
    </source>
</evidence>
<dbReference type="PATRIC" id="fig|1121865.3.peg.1281"/>
<evidence type="ECO:0008006" key="6">
    <source>
        <dbReference type="Google" id="ProtNLM"/>
    </source>
</evidence>
<keyword evidence="5" id="KW-1185">Reference proteome</keyword>
<dbReference type="Proteomes" id="UP000014113">
    <property type="component" value="Unassembled WGS sequence"/>
</dbReference>
<feature type="domain" description="Glycosyltransferase subfamily 4-like N-terminal" evidence="3">
    <location>
        <begin position="60"/>
        <end position="169"/>
    </location>
</feature>
<dbReference type="CDD" id="cd03809">
    <property type="entry name" value="GT4_MtfB-like"/>
    <property type="match status" value="1"/>
</dbReference>
<accession>S1NHF5</accession>
<dbReference type="OrthoDB" id="9811865at2"/>
<dbReference type="EMBL" id="ASWJ01000009">
    <property type="protein sequence ID" value="EOW80234.1"/>
    <property type="molecule type" value="Genomic_DNA"/>
</dbReference>
<evidence type="ECO:0000313" key="5">
    <source>
        <dbReference type="Proteomes" id="UP000014113"/>
    </source>
</evidence>
<proteinExistence type="predicted"/>
<dbReference type="Gene3D" id="3.40.50.2000">
    <property type="entry name" value="Glycogen Phosphorylase B"/>
    <property type="match status" value="2"/>
</dbReference>
<comment type="caution">
    <text evidence="4">The sequence shown here is derived from an EMBL/GenBank/DDBJ whole genome shotgun (WGS) entry which is preliminary data.</text>
</comment>